<evidence type="ECO:0000313" key="2">
    <source>
        <dbReference type="Proteomes" id="UP001362999"/>
    </source>
</evidence>
<dbReference type="Proteomes" id="UP001362999">
    <property type="component" value="Unassembled WGS sequence"/>
</dbReference>
<reference evidence="1 2" key="1">
    <citation type="journal article" date="2024" name="J Genomics">
        <title>Draft genome sequencing and assembly of Favolaschia claudopus CIRM-BRFM 2984 isolated from oak limbs.</title>
        <authorList>
            <person name="Navarro D."/>
            <person name="Drula E."/>
            <person name="Chaduli D."/>
            <person name="Cazenave R."/>
            <person name="Ahrendt S."/>
            <person name="Wang J."/>
            <person name="Lipzen A."/>
            <person name="Daum C."/>
            <person name="Barry K."/>
            <person name="Grigoriev I.V."/>
            <person name="Favel A."/>
            <person name="Rosso M.N."/>
            <person name="Martin F."/>
        </authorList>
    </citation>
    <scope>NUCLEOTIDE SEQUENCE [LARGE SCALE GENOMIC DNA]</scope>
    <source>
        <strain evidence="1 2">CIRM-BRFM 2984</strain>
    </source>
</reference>
<accession>A0AAV9ZPT1</accession>
<gene>
    <name evidence="1" type="ORF">R3P38DRAFT_3228490</name>
</gene>
<organism evidence="1 2">
    <name type="scientific">Favolaschia claudopus</name>
    <dbReference type="NCBI Taxonomy" id="2862362"/>
    <lineage>
        <taxon>Eukaryota</taxon>
        <taxon>Fungi</taxon>
        <taxon>Dikarya</taxon>
        <taxon>Basidiomycota</taxon>
        <taxon>Agaricomycotina</taxon>
        <taxon>Agaricomycetes</taxon>
        <taxon>Agaricomycetidae</taxon>
        <taxon>Agaricales</taxon>
        <taxon>Marasmiineae</taxon>
        <taxon>Mycenaceae</taxon>
        <taxon>Favolaschia</taxon>
    </lineage>
</organism>
<evidence type="ECO:0000313" key="1">
    <source>
        <dbReference type="EMBL" id="KAK6988580.1"/>
    </source>
</evidence>
<sequence>MNDEEDTTTSEGCQKIKSKLMDAIDDARDPSLLIHAFKWVSNLLRNVHAHWRLWSLTRFVPDFAVANPIVGSLCAMACRVLMEEARVRKARAFSLGAWGETVMRGEMPPPGAEAVALGNDLHAGMETMGVYAVECPLIRECCFAAGPSSLRR</sequence>
<keyword evidence="2" id="KW-1185">Reference proteome</keyword>
<comment type="caution">
    <text evidence="1">The sequence shown here is derived from an EMBL/GenBank/DDBJ whole genome shotgun (WGS) entry which is preliminary data.</text>
</comment>
<name>A0AAV9ZPT1_9AGAR</name>
<proteinExistence type="predicted"/>
<protein>
    <submittedName>
        <fullName evidence="1">Uncharacterized protein</fullName>
    </submittedName>
</protein>
<dbReference type="EMBL" id="JAWWNJ010000121">
    <property type="protein sequence ID" value="KAK6988580.1"/>
    <property type="molecule type" value="Genomic_DNA"/>
</dbReference>
<dbReference type="AlphaFoldDB" id="A0AAV9ZPT1"/>